<evidence type="ECO:0000256" key="11">
    <source>
        <dbReference type="SAM" id="MobiDB-lite"/>
    </source>
</evidence>
<dbReference type="GO" id="GO:0035556">
    <property type="term" value="P:intracellular signal transduction"/>
    <property type="evidence" value="ECO:0007669"/>
    <property type="project" value="TreeGrafter"/>
</dbReference>
<accession>A0A7S2UM73</accession>
<evidence type="ECO:0000256" key="4">
    <source>
        <dbReference type="ARBA" id="ARBA00022741"/>
    </source>
</evidence>
<feature type="compositionally biased region" description="Acidic residues" evidence="11">
    <location>
        <begin position="813"/>
        <end position="827"/>
    </location>
</feature>
<dbReference type="AlphaFoldDB" id="A0A7S2UM73"/>
<dbReference type="EMBL" id="HBHQ01023452">
    <property type="protein sequence ID" value="CAD9824019.1"/>
    <property type="molecule type" value="Transcribed_RNA"/>
</dbReference>
<keyword evidence="3" id="KW-0808">Transferase</keyword>
<gene>
    <name evidence="13" type="ORF">ASEP1449_LOCUS15853</name>
</gene>
<feature type="domain" description="Protein kinase" evidence="12">
    <location>
        <begin position="184"/>
        <end position="486"/>
    </location>
</feature>
<feature type="region of interest" description="Disordered" evidence="11">
    <location>
        <begin position="804"/>
        <end position="830"/>
    </location>
</feature>
<evidence type="ECO:0000256" key="3">
    <source>
        <dbReference type="ARBA" id="ARBA00022679"/>
    </source>
</evidence>
<reference evidence="13" key="1">
    <citation type="submission" date="2021-01" db="EMBL/GenBank/DDBJ databases">
        <authorList>
            <person name="Corre E."/>
            <person name="Pelletier E."/>
            <person name="Niang G."/>
            <person name="Scheremetjew M."/>
            <person name="Finn R."/>
            <person name="Kale V."/>
            <person name="Holt S."/>
            <person name="Cochrane G."/>
            <person name="Meng A."/>
            <person name="Brown T."/>
            <person name="Cohen L."/>
        </authorList>
    </citation>
    <scope>NUCLEOTIDE SEQUENCE</scope>
    <source>
        <strain evidence="13">CCMP2084</strain>
    </source>
</reference>
<comment type="catalytic activity">
    <reaction evidence="8">
        <text>L-seryl-[protein] + ATP = O-phospho-L-seryl-[protein] + ADP + H(+)</text>
        <dbReference type="Rhea" id="RHEA:17989"/>
        <dbReference type="Rhea" id="RHEA-COMP:9863"/>
        <dbReference type="Rhea" id="RHEA-COMP:11604"/>
        <dbReference type="ChEBI" id="CHEBI:15378"/>
        <dbReference type="ChEBI" id="CHEBI:29999"/>
        <dbReference type="ChEBI" id="CHEBI:30616"/>
        <dbReference type="ChEBI" id="CHEBI:83421"/>
        <dbReference type="ChEBI" id="CHEBI:456216"/>
        <dbReference type="EC" id="2.7.11.1"/>
    </reaction>
</comment>
<dbReference type="InterPro" id="IPR017441">
    <property type="entry name" value="Protein_kinase_ATP_BS"/>
</dbReference>
<dbReference type="Gene3D" id="1.25.40.10">
    <property type="entry name" value="Tetratricopeptide repeat domain"/>
    <property type="match status" value="1"/>
</dbReference>
<evidence type="ECO:0000256" key="8">
    <source>
        <dbReference type="ARBA" id="ARBA00048679"/>
    </source>
</evidence>
<dbReference type="SUPFAM" id="SSF56112">
    <property type="entry name" value="Protein kinase-like (PK-like)"/>
    <property type="match status" value="1"/>
</dbReference>
<dbReference type="SMART" id="SM00028">
    <property type="entry name" value="TPR"/>
    <property type="match status" value="3"/>
</dbReference>
<dbReference type="SUPFAM" id="SSF48452">
    <property type="entry name" value="TPR-like"/>
    <property type="match status" value="1"/>
</dbReference>
<dbReference type="InterPro" id="IPR011990">
    <property type="entry name" value="TPR-like_helical_dom_sf"/>
</dbReference>
<evidence type="ECO:0000256" key="7">
    <source>
        <dbReference type="ARBA" id="ARBA00047899"/>
    </source>
</evidence>
<evidence type="ECO:0000256" key="1">
    <source>
        <dbReference type="ARBA" id="ARBA00012513"/>
    </source>
</evidence>
<dbReference type="PROSITE" id="PS50011">
    <property type="entry name" value="PROTEIN_KINASE_DOM"/>
    <property type="match status" value="1"/>
</dbReference>
<dbReference type="InterPro" id="IPR008271">
    <property type="entry name" value="Ser/Thr_kinase_AS"/>
</dbReference>
<evidence type="ECO:0000256" key="10">
    <source>
        <dbReference type="PROSITE-ProRule" id="PRU10141"/>
    </source>
</evidence>
<keyword evidence="2" id="KW-0723">Serine/threonine-protein kinase</keyword>
<proteinExistence type="predicted"/>
<dbReference type="GO" id="GO:0004674">
    <property type="term" value="F:protein serine/threonine kinase activity"/>
    <property type="evidence" value="ECO:0007669"/>
    <property type="project" value="UniProtKB-KW"/>
</dbReference>
<dbReference type="Gene3D" id="3.30.200.20">
    <property type="entry name" value="Phosphorylase Kinase, domain 1"/>
    <property type="match status" value="1"/>
</dbReference>
<feature type="repeat" description="TPR" evidence="9">
    <location>
        <begin position="13"/>
        <end position="46"/>
    </location>
</feature>
<dbReference type="EC" id="2.7.11.1" evidence="1"/>
<dbReference type="GO" id="GO:0005524">
    <property type="term" value="F:ATP binding"/>
    <property type="evidence" value="ECO:0007669"/>
    <property type="project" value="UniProtKB-UniRule"/>
</dbReference>
<feature type="binding site" evidence="10">
    <location>
        <position position="213"/>
    </location>
    <ligand>
        <name>ATP</name>
        <dbReference type="ChEBI" id="CHEBI:30616"/>
    </ligand>
</feature>
<evidence type="ECO:0000313" key="13">
    <source>
        <dbReference type="EMBL" id="CAD9824019.1"/>
    </source>
</evidence>
<dbReference type="InterPro" id="IPR011009">
    <property type="entry name" value="Kinase-like_dom_sf"/>
</dbReference>
<evidence type="ECO:0000259" key="12">
    <source>
        <dbReference type="PROSITE" id="PS50011"/>
    </source>
</evidence>
<protein>
    <recommendedName>
        <fullName evidence="1">non-specific serine/threonine protein kinase</fullName>
        <ecNumber evidence="1">2.7.11.1</ecNumber>
    </recommendedName>
</protein>
<comment type="catalytic activity">
    <reaction evidence="7">
        <text>L-threonyl-[protein] + ATP = O-phospho-L-threonyl-[protein] + ADP + H(+)</text>
        <dbReference type="Rhea" id="RHEA:46608"/>
        <dbReference type="Rhea" id="RHEA-COMP:11060"/>
        <dbReference type="Rhea" id="RHEA-COMP:11605"/>
        <dbReference type="ChEBI" id="CHEBI:15378"/>
        <dbReference type="ChEBI" id="CHEBI:30013"/>
        <dbReference type="ChEBI" id="CHEBI:30616"/>
        <dbReference type="ChEBI" id="CHEBI:61977"/>
        <dbReference type="ChEBI" id="CHEBI:456216"/>
        <dbReference type="EC" id="2.7.11.1"/>
    </reaction>
</comment>
<dbReference type="Gene3D" id="1.10.510.10">
    <property type="entry name" value="Transferase(Phosphotransferase) domain 1"/>
    <property type="match status" value="1"/>
</dbReference>
<keyword evidence="9" id="KW-0802">TPR repeat</keyword>
<keyword evidence="4 10" id="KW-0547">Nucleotide-binding</keyword>
<dbReference type="Pfam" id="PF13424">
    <property type="entry name" value="TPR_12"/>
    <property type="match status" value="1"/>
</dbReference>
<dbReference type="InterPro" id="IPR000719">
    <property type="entry name" value="Prot_kinase_dom"/>
</dbReference>
<dbReference type="PROSITE" id="PS50005">
    <property type="entry name" value="TPR"/>
    <property type="match status" value="1"/>
</dbReference>
<dbReference type="PROSITE" id="PS00107">
    <property type="entry name" value="PROTEIN_KINASE_ATP"/>
    <property type="match status" value="1"/>
</dbReference>
<keyword evidence="6 10" id="KW-0067">ATP-binding</keyword>
<dbReference type="InterPro" id="IPR019734">
    <property type="entry name" value="TPR_rpt"/>
</dbReference>
<keyword evidence="5" id="KW-0418">Kinase</keyword>
<evidence type="ECO:0000256" key="2">
    <source>
        <dbReference type="ARBA" id="ARBA00022527"/>
    </source>
</evidence>
<dbReference type="PANTHER" id="PTHR24356">
    <property type="entry name" value="SERINE/THREONINE-PROTEIN KINASE"/>
    <property type="match status" value="1"/>
</dbReference>
<evidence type="ECO:0000256" key="6">
    <source>
        <dbReference type="ARBA" id="ARBA00022840"/>
    </source>
</evidence>
<dbReference type="SMART" id="SM00220">
    <property type="entry name" value="S_TKc"/>
    <property type="match status" value="1"/>
</dbReference>
<dbReference type="PANTHER" id="PTHR24356:SF163">
    <property type="entry name" value="3-PHOSPHOINOSITIDE-DEPENDENT PROTEIN KINASE 1-RELATED"/>
    <property type="match status" value="1"/>
</dbReference>
<dbReference type="Pfam" id="PF00069">
    <property type="entry name" value="Pkinase"/>
    <property type="match status" value="1"/>
</dbReference>
<organism evidence="13">
    <name type="scientific">Attheya septentrionalis</name>
    <dbReference type="NCBI Taxonomy" id="420275"/>
    <lineage>
        <taxon>Eukaryota</taxon>
        <taxon>Sar</taxon>
        <taxon>Stramenopiles</taxon>
        <taxon>Ochrophyta</taxon>
        <taxon>Bacillariophyta</taxon>
        <taxon>Coscinodiscophyceae</taxon>
        <taxon>Chaetocerotophycidae</taxon>
        <taxon>Chaetocerotales</taxon>
        <taxon>Attheyaceae</taxon>
        <taxon>Attheya</taxon>
    </lineage>
</organism>
<name>A0A7S2UM73_9STRA</name>
<dbReference type="InterPro" id="IPR050236">
    <property type="entry name" value="Ser_Thr_kinase_AGC"/>
</dbReference>
<evidence type="ECO:0000256" key="5">
    <source>
        <dbReference type="ARBA" id="ARBA00022777"/>
    </source>
</evidence>
<sequence>MSGENGKEDETSADEYRQMGNHAFSQGDYDRALPLYSMAIDAAQRSVDEDLRVVSLCNRSACLFKMERYEEARNDAQEAVQLSHGKNTKAHFRLARTQMMLHEHVNAVKTIEAALGEIETQTAETLKGDDRAVTDQQQQLGQQRVEFDKLLQAARKQMARLGETKEVVIQSIKKEARQPSIREFELGQQLGMGNFSAVYVATHKVTGETFAIKAIEKKEAANLAKRQHPNVYNEIQMERRLLTERLREYPHPNIIHMYHAFQDYNTIFYLMDLHLEGGDLWSTIKLKPKMVGCHPSLVRIYVYELVAALEHIHSHGIIHRDLKPENVLLSASGHIILHDFGTAKDLIETDLNGPEFVGTPDFMAPEAVKGSSGDDEVRREKGLSTGSDHAVDLWALGAVAFQLYAGATPFATPSQYLTFLKIQRGNLYRHLGIVDDDAWDLIQHLMRVKPHERLGYGGFHLEETAGNKRMVKETGGYDVIRNHPYFSPLYTSTEGDDGRKGARHVIEQTPIPSLRDLCIRSCAKLVEQDSFNLEIDSEHPPGDGSSHDMLRLNPTDRKSILHVLNRMQQLANPRVYRRFFLKKAEARLNKIREETRDFVGLTQLVDKQGTFPSTSTEDGQNPTQTVPLEPIRVVFLTSPLLDRETNISCTDESQRSEWMQELKECIRTINRTRPKAVIASGYIDDACRKLLSKVNETIPLVVHDGSTFFSAWVCGAQMLMLRASDWTGKGTKEEAREQMKWLREQMEQSRMARYHAFAFVESDPQTALPNWLVRTLAQSRTLCLFGPSTKGTIETKHKYDYNKKSEIRRPTTADEDDEMSSESEPEESDIRCMSILGNSNSGLCSATLEEYGEWKSEFINLSANK</sequence>
<evidence type="ECO:0000256" key="9">
    <source>
        <dbReference type="PROSITE-ProRule" id="PRU00339"/>
    </source>
</evidence>
<dbReference type="PROSITE" id="PS00108">
    <property type="entry name" value="PROTEIN_KINASE_ST"/>
    <property type="match status" value="1"/>
</dbReference>